<proteinExistence type="predicted"/>
<feature type="signal peptide" evidence="1">
    <location>
        <begin position="1"/>
        <end position="16"/>
    </location>
</feature>
<organism evidence="2">
    <name type="scientific">Chromera velia CCMP2878</name>
    <dbReference type="NCBI Taxonomy" id="1169474"/>
    <lineage>
        <taxon>Eukaryota</taxon>
        <taxon>Sar</taxon>
        <taxon>Alveolata</taxon>
        <taxon>Colpodellida</taxon>
        <taxon>Chromeraceae</taxon>
        <taxon>Chromera</taxon>
    </lineage>
</organism>
<sequence>MKFFVLALLCLAVAQAANLLSAKKEKKAEITPTRGGSIGTVSGDAESVDTCTVTELTDCKVTSKCEASESFVHNLGGLDNPTSFLSNTCWCATGSQTGCILELAHSCTGSAVGCRCGDSSGVLENF</sequence>
<protein>
    <submittedName>
        <fullName evidence="2">Uncharacterized protein</fullName>
    </submittedName>
</protein>
<dbReference type="EMBL" id="CDMZ01001218">
    <property type="protein sequence ID" value="CEM29237.1"/>
    <property type="molecule type" value="Genomic_DNA"/>
</dbReference>
<evidence type="ECO:0000256" key="1">
    <source>
        <dbReference type="SAM" id="SignalP"/>
    </source>
</evidence>
<dbReference type="AlphaFoldDB" id="A0A0G4GHN5"/>
<evidence type="ECO:0000313" key="2">
    <source>
        <dbReference type="EMBL" id="CEM29237.1"/>
    </source>
</evidence>
<gene>
    <name evidence="2" type="ORF">Cvel_21925</name>
</gene>
<accession>A0A0G4GHN5</accession>
<reference evidence="2" key="1">
    <citation type="submission" date="2014-11" db="EMBL/GenBank/DDBJ databases">
        <authorList>
            <person name="Otto D Thomas"/>
            <person name="Naeem Raeece"/>
        </authorList>
    </citation>
    <scope>NUCLEOTIDE SEQUENCE</scope>
</reference>
<keyword evidence="1" id="KW-0732">Signal</keyword>
<name>A0A0G4GHN5_9ALVE</name>
<feature type="chain" id="PRO_5005190018" evidence="1">
    <location>
        <begin position="17"/>
        <end position="126"/>
    </location>
</feature>
<dbReference type="VEuPathDB" id="CryptoDB:Cvel_21925"/>